<reference evidence="1 2" key="1">
    <citation type="submission" date="2011-01" db="EMBL/GenBank/DDBJ databases">
        <title>Complete sequence of plasmid1 of Streptomyces flavogriseus ATCC 33331.</title>
        <authorList>
            <consortium name="US DOE Joint Genome Institute"/>
            <person name="Lucas S."/>
            <person name="Copeland A."/>
            <person name="Lapidus A."/>
            <person name="Cheng J.-F."/>
            <person name="Goodwin L."/>
            <person name="Pitluck S."/>
            <person name="Davenport K."/>
            <person name="Detter J.C."/>
            <person name="Han C."/>
            <person name="Tapia R."/>
            <person name="Land M."/>
            <person name="Hauser L."/>
            <person name="Kyrpides N."/>
            <person name="Ivanova N."/>
            <person name="Ovchinnikova G."/>
            <person name="Pagani I."/>
            <person name="Brumm P."/>
            <person name="Mead D."/>
            <person name="Woyke T."/>
        </authorList>
    </citation>
    <scope>NUCLEOTIDE SEQUENCE [LARGE SCALE GENOMIC DNA]</scope>
    <source>
        <strain evidence="2">ATCC 33331 / IAF-45CD</strain>
        <plasmid evidence="1 2">pSFLA01</plasmid>
    </source>
</reference>
<proteinExistence type="predicted"/>
<accession>A0A8D4BDR3</accession>
<geneLocation type="plasmid" evidence="1 2">
    <name>pSFLA01</name>
</geneLocation>
<sequence>MRTADDWSELAALLRRLMPVAHLATTRPLGRHYDVVITEAGPVGDELLRLMDVLPGGCGPVIADAGRPVLRWVVPPGTGSWWHSRYGTCLSAPRSIPFPPLCNEKPEGLYWLRPFRADRRVQPEDLAAALDAVRPSRDTHRELAAFRDLPGAAAEAQG</sequence>
<dbReference type="OrthoDB" id="3872852at2"/>
<name>A0A8D4BDR3_STRFA</name>
<dbReference type="AlphaFoldDB" id="A0A8D4BDR3"/>
<keyword evidence="1" id="KW-0614">Plasmid</keyword>
<organism evidence="1 2">
    <name type="scientific">Streptomyces pratensis (strain ATCC 33331 / IAF-45CD)</name>
    <dbReference type="NCBI Taxonomy" id="591167"/>
    <lineage>
        <taxon>Bacteria</taxon>
        <taxon>Bacillati</taxon>
        <taxon>Actinomycetota</taxon>
        <taxon>Actinomycetes</taxon>
        <taxon>Kitasatosporales</taxon>
        <taxon>Streptomycetaceae</taxon>
        <taxon>Streptomyces</taxon>
    </lineage>
</organism>
<evidence type="ECO:0000313" key="2">
    <source>
        <dbReference type="Proteomes" id="UP000002066"/>
    </source>
</evidence>
<dbReference type="Proteomes" id="UP000002066">
    <property type="component" value="Plasmid pSFLA01"/>
</dbReference>
<dbReference type="EMBL" id="CP002476">
    <property type="protein sequence ID" value="ADW07829.1"/>
    <property type="molecule type" value="Genomic_DNA"/>
</dbReference>
<gene>
    <name evidence="1" type="ORF">Sfla_6500</name>
</gene>
<evidence type="ECO:0000313" key="1">
    <source>
        <dbReference type="EMBL" id="ADW07829.1"/>
    </source>
</evidence>
<dbReference type="KEGG" id="sfa:Sfla_6500"/>
<protein>
    <submittedName>
        <fullName evidence="1">Uncharacterized protein</fullName>
    </submittedName>
</protein>